<organism evidence="1 2">
    <name type="scientific">Trema orientale</name>
    <name type="common">Charcoal tree</name>
    <name type="synonym">Celtis orientalis</name>
    <dbReference type="NCBI Taxonomy" id="63057"/>
    <lineage>
        <taxon>Eukaryota</taxon>
        <taxon>Viridiplantae</taxon>
        <taxon>Streptophyta</taxon>
        <taxon>Embryophyta</taxon>
        <taxon>Tracheophyta</taxon>
        <taxon>Spermatophyta</taxon>
        <taxon>Magnoliopsida</taxon>
        <taxon>eudicotyledons</taxon>
        <taxon>Gunneridae</taxon>
        <taxon>Pentapetalae</taxon>
        <taxon>rosids</taxon>
        <taxon>fabids</taxon>
        <taxon>Rosales</taxon>
        <taxon>Cannabaceae</taxon>
        <taxon>Trema</taxon>
    </lineage>
</organism>
<evidence type="ECO:0000313" key="2">
    <source>
        <dbReference type="Proteomes" id="UP000237000"/>
    </source>
</evidence>
<reference evidence="2" key="1">
    <citation type="submission" date="2016-06" db="EMBL/GenBank/DDBJ databases">
        <title>Parallel loss of symbiosis genes in relatives of nitrogen-fixing non-legume Parasponia.</title>
        <authorList>
            <person name="Van Velzen R."/>
            <person name="Holmer R."/>
            <person name="Bu F."/>
            <person name="Rutten L."/>
            <person name="Van Zeijl A."/>
            <person name="Liu W."/>
            <person name="Santuari L."/>
            <person name="Cao Q."/>
            <person name="Sharma T."/>
            <person name="Shen D."/>
            <person name="Roswanjaya Y."/>
            <person name="Wardhani T."/>
            <person name="Kalhor M.S."/>
            <person name="Jansen J."/>
            <person name="Van den Hoogen J."/>
            <person name="Gungor B."/>
            <person name="Hartog M."/>
            <person name="Hontelez J."/>
            <person name="Verver J."/>
            <person name="Yang W.-C."/>
            <person name="Schijlen E."/>
            <person name="Repin R."/>
            <person name="Schilthuizen M."/>
            <person name="Schranz E."/>
            <person name="Heidstra R."/>
            <person name="Miyata K."/>
            <person name="Fedorova E."/>
            <person name="Kohlen W."/>
            <person name="Bisseling T."/>
            <person name="Smit S."/>
            <person name="Geurts R."/>
        </authorList>
    </citation>
    <scope>NUCLEOTIDE SEQUENCE [LARGE SCALE GENOMIC DNA]</scope>
    <source>
        <strain evidence="2">cv. RG33-2</strain>
    </source>
</reference>
<protein>
    <submittedName>
        <fullName evidence="1">Uncharacterized protein</fullName>
    </submittedName>
</protein>
<comment type="caution">
    <text evidence="1">The sequence shown here is derived from an EMBL/GenBank/DDBJ whole genome shotgun (WGS) entry which is preliminary data.</text>
</comment>
<evidence type="ECO:0000313" key="1">
    <source>
        <dbReference type="EMBL" id="PON66085.1"/>
    </source>
</evidence>
<keyword evidence="2" id="KW-1185">Reference proteome</keyword>
<dbReference type="OrthoDB" id="10352352at2759"/>
<gene>
    <name evidence="1" type="ORF">TorRG33x02_268950</name>
</gene>
<dbReference type="Proteomes" id="UP000237000">
    <property type="component" value="Unassembled WGS sequence"/>
</dbReference>
<name>A0A2P5CYM0_TREOI</name>
<dbReference type="EMBL" id="JXTC01000315">
    <property type="protein sequence ID" value="PON66085.1"/>
    <property type="molecule type" value="Genomic_DNA"/>
</dbReference>
<sequence>MGKFDIYIVLLGDRHENRDRTVEILSHLTCRRLGVGPGPNWTIWMSNLAILGAINSTKRSVRGIEAL</sequence>
<dbReference type="InParanoid" id="A0A2P5CYM0"/>
<proteinExistence type="predicted"/>
<dbReference type="AlphaFoldDB" id="A0A2P5CYM0"/>
<accession>A0A2P5CYM0</accession>
<feature type="non-terminal residue" evidence="1">
    <location>
        <position position="67"/>
    </location>
</feature>